<organism evidence="9 10">
    <name type="scientific">Acrodontium crateriforme</name>
    <dbReference type="NCBI Taxonomy" id="150365"/>
    <lineage>
        <taxon>Eukaryota</taxon>
        <taxon>Fungi</taxon>
        <taxon>Dikarya</taxon>
        <taxon>Ascomycota</taxon>
        <taxon>Pezizomycotina</taxon>
        <taxon>Dothideomycetes</taxon>
        <taxon>Dothideomycetidae</taxon>
        <taxon>Mycosphaerellales</taxon>
        <taxon>Teratosphaeriaceae</taxon>
        <taxon>Acrodontium</taxon>
    </lineage>
</organism>
<feature type="transmembrane region" description="Helical" evidence="7">
    <location>
        <begin position="139"/>
        <end position="164"/>
    </location>
</feature>
<dbReference type="PROSITE" id="PS51751">
    <property type="entry name" value="EXPERA"/>
    <property type="match status" value="1"/>
</dbReference>
<evidence type="ECO:0000259" key="8">
    <source>
        <dbReference type="PROSITE" id="PS51751"/>
    </source>
</evidence>
<dbReference type="GO" id="GO:0005783">
    <property type="term" value="C:endoplasmic reticulum"/>
    <property type="evidence" value="ECO:0007669"/>
    <property type="project" value="TreeGrafter"/>
</dbReference>
<dbReference type="GO" id="GO:0016020">
    <property type="term" value="C:membrane"/>
    <property type="evidence" value="ECO:0007669"/>
    <property type="project" value="UniProtKB-SubCell"/>
</dbReference>
<dbReference type="GO" id="GO:0016125">
    <property type="term" value="P:sterol metabolic process"/>
    <property type="evidence" value="ECO:0007669"/>
    <property type="project" value="InterPro"/>
</dbReference>
<dbReference type="InterPro" id="IPR033118">
    <property type="entry name" value="EXPERA"/>
</dbReference>
<name>A0AAQ3M6U5_9PEZI</name>
<keyword evidence="10" id="KW-1185">Reference proteome</keyword>
<sequence>MSSKLADELVNSKPLITPTTVYSLLSTVAILLTAYLASNRFLPKNSPTKIRVFFIWHAFDALIHIFLEGSFLYNCFFVYTEAASATAGTVNGASAFLPPGIHFLGQEGRVYGSHYATNPMGALWREYALADARWGGTDLAVVSLELLTVFIGAPFALWICVCLAKQRSDTFYWMSLLAAGELYGGFITFAPEWLTGNPNLDGGNAMYFWVYLMFFNLLWVWIPLWILWEAHGSFSTAGKVQTTKAESKKTH</sequence>
<keyword evidence="5 6" id="KW-0472">Membrane</keyword>
<feature type="transmembrane region" description="Helical" evidence="7">
    <location>
        <begin position="206"/>
        <end position="228"/>
    </location>
</feature>
<comment type="similarity">
    <text evidence="2">Belongs to the EBP family.</text>
</comment>
<feature type="transmembrane region" description="Helical" evidence="7">
    <location>
        <begin position="20"/>
        <end position="38"/>
    </location>
</feature>
<dbReference type="InterPro" id="IPR007905">
    <property type="entry name" value="EBP"/>
</dbReference>
<comment type="subcellular location">
    <subcellularLocation>
        <location evidence="1">Membrane</location>
        <topology evidence="1">Multi-pass membrane protein</topology>
    </subcellularLocation>
</comment>
<evidence type="ECO:0000256" key="4">
    <source>
        <dbReference type="ARBA" id="ARBA00022989"/>
    </source>
</evidence>
<evidence type="ECO:0000256" key="5">
    <source>
        <dbReference type="ARBA" id="ARBA00023136"/>
    </source>
</evidence>
<evidence type="ECO:0000256" key="2">
    <source>
        <dbReference type="ARBA" id="ARBA00008337"/>
    </source>
</evidence>
<dbReference type="EMBL" id="CP138588">
    <property type="protein sequence ID" value="WPH02734.1"/>
    <property type="molecule type" value="Genomic_DNA"/>
</dbReference>
<keyword evidence="3 6" id="KW-0812">Transmembrane</keyword>
<reference evidence="9 10" key="1">
    <citation type="submission" date="2023-11" db="EMBL/GenBank/DDBJ databases">
        <title>An acidophilic fungus is an integral part of prey digestion in a carnivorous sundew plant.</title>
        <authorList>
            <person name="Tsai I.J."/>
        </authorList>
    </citation>
    <scope>NUCLEOTIDE SEQUENCE [LARGE SCALE GENOMIC DNA]</scope>
    <source>
        <strain evidence="9">169a</strain>
    </source>
</reference>
<gene>
    <name evidence="9" type="ORF">R9X50_00560200</name>
</gene>
<keyword evidence="4 6" id="KW-1133">Transmembrane helix</keyword>
<dbReference type="AlphaFoldDB" id="A0AAQ3M6U5"/>
<protein>
    <recommendedName>
        <fullName evidence="8">EXPERA domain-containing protein</fullName>
    </recommendedName>
</protein>
<dbReference type="PANTHER" id="PTHR14207">
    <property type="entry name" value="STEROL ISOMERASE"/>
    <property type="match status" value="1"/>
</dbReference>
<evidence type="ECO:0000256" key="1">
    <source>
        <dbReference type="ARBA" id="ARBA00004141"/>
    </source>
</evidence>
<evidence type="ECO:0000256" key="6">
    <source>
        <dbReference type="PROSITE-ProRule" id="PRU01087"/>
    </source>
</evidence>
<dbReference type="PANTHER" id="PTHR14207:SF1">
    <property type="entry name" value="EMOPAMIL-BINDING PROTEIN-LIKE"/>
    <property type="match status" value="1"/>
</dbReference>
<evidence type="ECO:0000256" key="7">
    <source>
        <dbReference type="SAM" id="Phobius"/>
    </source>
</evidence>
<dbReference type="GO" id="GO:0047750">
    <property type="term" value="F:cholestenol delta-isomerase activity"/>
    <property type="evidence" value="ECO:0007669"/>
    <property type="project" value="InterPro"/>
</dbReference>
<dbReference type="Proteomes" id="UP001303373">
    <property type="component" value="Chromosome 9"/>
</dbReference>
<evidence type="ECO:0000313" key="9">
    <source>
        <dbReference type="EMBL" id="WPH02734.1"/>
    </source>
</evidence>
<evidence type="ECO:0000256" key="3">
    <source>
        <dbReference type="ARBA" id="ARBA00022692"/>
    </source>
</evidence>
<feature type="transmembrane region" description="Helical" evidence="7">
    <location>
        <begin position="50"/>
        <end position="67"/>
    </location>
</feature>
<feature type="transmembrane region" description="Helical" evidence="7">
    <location>
        <begin position="171"/>
        <end position="194"/>
    </location>
</feature>
<accession>A0AAQ3M6U5</accession>
<evidence type="ECO:0000313" key="10">
    <source>
        <dbReference type="Proteomes" id="UP001303373"/>
    </source>
</evidence>
<proteinExistence type="inferred from homology"/>
<dbReference type="Pfam" id="PF05241">
    <property type="entry name" value="EBP"/>
    <property type="match status" value="1"/>
</dbReference>
<feature type="domain" description="EXPERA" evidence="8">
    <location>
        <begin position="49"/>
        <end position="227"/>
    </location>
</feature>